<dbReference type="InterPro" id="IPR011993">
    <property type="entry name" value="PH-like_dom_sf"/>
</dbReference>
<feature type="coiled-coil region" evidence="1">
    <location>
        <begin position="78"/>
        <end position="128"/>
    </location>
</feature>
<dbReference type="Gene3D" id="2.30.29.30">
    <property type="entry name" value="Pleckstrin-homology domain (PH domain)/Phosphotyrosine-binding domain (PTB)"/>
    <property type="match status" value="1"/>
</dbReference>
<dbReference type="Ensembl" id="ENSNBRT00000016931.1">
    <property type="protein sequence ID" value="ENSNBRP00000016490.1"/>
    <property type="gene ID" value="ENSNBRG00000012720.1"/>
</dbReference>
<keyword evidence="5" id="KW-1185">Reference proteome</keyword>
<dbReference type="Pfam" id="PF02893">
    <property type="entry name" value="GRAM"/>
    <property type="match status" value="1"/>
</dbReference>
<dbReference type="AlphaFoldDB" id="A0A3Q4H1Z7"/>
<dbReference type="CDD" id="cd13221">
    <property type="entry name" value="PH-GRAM_GRAMDC4"/>
    <property type="match status" value="1"/>
</dbReference>
<name>A0A3Q4H1Z7_NEOBR</name>
<dbReference type="OMA" id="RFQPEEQ"/>
<dbReference type="InterPro" id="IPR037847">
    <property type="entry name" value="GRAMDC4"/>
</dbReference>
<reference evidence="4" key="1">
    <citation type="submission" date="2025-08" db="UniProtKB">
        <authorList>
            <consortium name="Ensembl"/>
        </authorList>
    </citation>
    <scope>IDENTIFICATION</scope>
</reference>
<feature type="domain" description="GRAM" evidence="3">
    <location>
        <begin position="424"/>
        <end position="504"/>
    </location>
</feature>
<reference evidence="4" key="2">
    <citation type="submission" date="2025-09" db="UniProtKB">
        <authorList>
            <consortium name="Ensembl"/>
        </authorList>
    </citation>
    <scope>IDENTIFICATION</scope>
</reference>
<dbReference type="GO" id="GO:0006915">
    <property type="term" value="P:apoptotic process"/>
    <property type="evidence" value="ECO:0007669"/>
    <property type="project" value="InterPro"/>
</dbReference>
<proteinExistence type="predicted"/>
<dbReference type="SMART" id="SM00568">
    <property type="entry name" value="GRAM"/>
    <property type="match status" value="1"/>
</dbReference>
<dbReference type="GO" id="GO:0034164">
    <property type="term" value="P:negative regulation of toll-like receptor 9 signaling pathway"/>
    <property type="evidence" value="ECO:0007669"/>
    <property type="project" value="TreeGrafter"/>
</dbReference>
<accession>A0A3Q4H1Z7</accession>
<dbReference type="GeneTree" id="ENSGT00390000010968"/>
<dbReference type="InterPro" id="IPR037845">
    <property type="entry name" value="GRAMDC4_PH-GRAM"/>
</dbReference>
<feature type="transmembrane region" description="Helical" evidence="2">
    <location>
        <begin position="228"/>
        <end position="247"/>
    </location>
</feature>
<sequence>MLKRLDRIRFRGRRDEFLDLAESPNTSDTECSEEIVIKPRASVRETEEVREAEVEPQGDAQVQNHTEKINLNEVKGHLEIALLEKHYLQEELRKLKEESNVDSLKQELEKERCRRIELEQKINDALRSRLVVYIYFHILKGAHKQKETLVDNLLKWLYDRFGVYIEDFRFQPEEMTVETEEPLSAKRSENILPVTNFMRNLSALSSWYSIYTSAIAFIVYMYVAWNGWVIPMFLFLAILRLSLNYLIAKGWRIQWSIVPEVSEPVEPPKEDLTVSEKFQLVLDVAQKAQNLFGRMANILEKIKNLFMWVQPELTQKLYVGLWLTFISSCLLPYKLLGFIIGVYAGIKFFIIDFIFKSCPKLRQRYDTPYIIWTNLPTDLQLKERSNTMLGRRVTAGGRGSLTAAAPVGVNRDEDGGRYYSTKRGAFHEVFNLPESERPLTVCETGWRCCLINRDRKTPTDYIRNGVLYVTENYLCFESSSSRSGSSKRNKVIKLLDITDIQKYKVLSVLPGSGMGISIATPSTQKPMVFGAMMHRDEAFEAIYTQYMKIVTKATAINPET</sequence>
<evidence type="ECO:0000313" key="4">
    <source>
        <dbReference type="Ensembl" id="ENSNBRP00000016490.1"/>
    </source>
</evidence>
<evidence type="ECO:0000313" key="5">
    <source>
        <dbReference type="Proteomes" id="UP000261580"/>
    </source>
</evidence>
<dbReference type="Proteomes" id="UP000261580">
    <property type="component" value="Unassembled WGS sequence"/>
</dbReference>
<dbReference type="Bgee" id="ENSNBRG00000012720">
    <property type="expression patterns" value="Expressed in liver and 4 other cell types or tissues"/>
</dbReference>
<dbReference type="InterPro" id="IPR004182">
    <property type="entry name" value="GRAM"/>
</dbReference>
<keyword evidence="2" id="KW-0472">Membrane</keyword>
<evidence type="ECO:0000256" key="2">
    <source>
        <dbReference type="SAM" id="Phobius"/>
    </source>
</evidence>
<keyword evidence="1" id="KW-0175">Coiled coil</keyword>
<feature type="transmembrane region" description="Helical" evidence="2">
    <location>
        <begin position="201"/>
        <end position="222"/>
    </location>
</feature>
<dbReference type="STRING" id="32507.ENSNBRP00000016490"/>
<organism evidence="4 5">
    <name type="scientific">Neolamprologus brichardi</name>
    <name type="common">Fairy cichlid</name>
    <name type="synonym">Lamprologus brichardi</name>
    <dbReference type="NCBI Taxonomy" id="32507"/>
    <lineage>
        <taxon>Eukaryota</taxon>
        <taxon>Metazoa</taxon>
        <taxon>Chordata</taxon>
        <taxon>Craniata</taxon>
        <taxon>Vertebrata</taxon>
        <taxon>Euteleostomi</taxon>
        <taxon>Actinopterygii</taxon>
        <taxon>Neopterygii</taxon>
        <taxon>Teleostei</taxon>
        <taxon>Neoteleostei</taxon>
        <taxon>Acanthomorphata</taxon>
        <taxon>Ovalentaria</taxon>
        <taxon>Cichlomorphae</taxon>
        <taxon>Cichliformes</taxon>
        <taxon>Cichlidae</taxon>
        <taxon>African cichlids</taxon>
        <taxon>Pseudocrenilabrinae</taxon>
        <taxon>Lamprologini</taxon>
        <taxon>Neolamprologus</taxon>
    </lineage>
</organism>
<evidence type="ECO:0000259" key="3">
    <source>
        <dbReference type="SMART" id="SM00568"/>
    </source>
</evidence>
<dbReference type="PANTHER" id="PTHR37402:SF1">
    <property type="entry name" value="GRAM DOMAIN-CONTAINING PROTEIN 4"/>
    <property type="match status" value="1"/>
</dbReference>
<keyword evidence="2" id="KW-0812">Transmembrane</keyword>
<protein>
    <submittedName>
        <fullName evidence="4">GRAM domain containing 4</fullName>
    </submittedName>
</protein>
<keyword evidence="2" id="KW-1133">Transmembrane helix</keyword>
<evidence type="ECO:0000256" key="1">
    <source>
        <dbReference type="SAM" id="Coils"/>
    </source>
</evidence>
<dbReference type="PANTHER" id="PTHR37402">
    <property type="entry name" value="GRAM DOMAIN-CONTAINING PROTEIN 4"/>
    <property type="match status" value="1"/>
</dbReference>